<dbReference type="GO" id="GO:0015562">
    <property type="term" value="F:efflux transmembrane transporter activity"/>
    <property type="evidence" value="ECO:0007669"/>
    <property type="project" value="InterPro"/>
</dbReference>
<dbReference type="Gene3D" id="1.20.1600.10">
    <property type="entry name" value="Outer membrane efflux proteins (OEP)"/>
    <property type="match status" value="1"/>
</dbReference>
<comment type="caution">
    <text evidence="1">The sequence shown here is derived from an EMBL/GenBank/DDBJ whole genome shotgun (WGS) entry which is preliminary data.</text>
</comment>
<protein>
    <submittedName>
        <fullName evidence="1">Outer membrane efflux protein</fullName>
    </submittedName>
</protein>
<organism evidence="1 2">
    <name type="scientific">Tenacibaculum skagerrakense</name>
    <dbReference type="NCBI Taxonomy" id="186571"/>
    <lineage>
        <taxon>Bacteria</taxon>
        <taxon>Pseudomonadati</taxon>
        <taxon>Bacteroidota</taxon>
        <taxon>Flavobacteriia</taxon>
        <taxon>Flavobacteriales</taxon>
        <taxon>Flavobacteriaceae</taxon>
        <taxon>Tenacibaculum</taxon>
    </lineage>
</organism>
<name>A0A4R2NUU1_9FLAO</name>
<sequence>MNKHITLTLCVCLFYLCLNSQNNYFNDILHQIELNNIELKAFKSFKNSEKLKIKSSNNLSDPTVIGYFLPFSSQENSSNYTEFEVTQSFDFPSLYGARKEWINLKSEEFDIKYNELKQNVLLKANKLLVKVIYLRKIQELQEKRHLKSKKVYHQVLELYNKEQIGILELNKVKIAWMQVKFQVKKTELEINSLLKELSSLNGDKAITLDKSDYLDDYLIDDFSSLWNSKLKKDASLQIYSSAENSSLQQITVEKRASLPKITLGYNNQGVSGNRVSGFLGGLTIPLWKHKNKVKAAKQYHQSLFENKSSKFSESQANYFHLYNKYSGLYKKYIEYKTTLTELDSEKLLDKAYELGEISFIDYHHELDFYHKAIDEMLEMELELQLLKTEIYKHTL</sequence>
<dbReference type="AlphaFoldDB" id="A0A4R2NUU1"/>
<dbReference type="OrthoDB" id="712316at2"/>
<dbReference type="Proteomes" id="UP000294564">
    <property type="component" value="Unassembled WGS sequence"/>
</dbReference>
<accession>A0A4R2NUU1</accession>
<reference evidence="1 2" key="1">
    <citation type="submission" date="2019-03" db="EMBL/GenBank/DDBJ databases">
        <title>Genomic Encyclopedia of Type Strains, Phase IV (KMG-IV): sequencing the most valuable type-strain genomes for metagenomic binning, comparative biology and taxonomic classification.</title>
        <authorList>
            <person name="Goeker M."/>
        </authorList>
    </citation>
    <scope>NUCLEOTIDE SEQUENCE [LARGE SCALE GENOMIC DNA]</scope>
    <source>
        <strain evidence="1 2">DSM 14836</strain>
    </source>
</reference>
<dbReference type="RefSeq" id="WP_132794241.1">
    <property type="nucleotide sequence ID" value="NZ_SLXM01000003.1"/>
</dbReference>
<evidence type="ECO:0000313" key="2">
    <source>
        <dbReference type="Proteomes" id="UP000294564"/>
    </source>
</evidence>
<dbReference type="EMBL" id="SLXM01000003">
    <property type="protein sequence ID" value="TCP25853.1"/>
    <property type="molecule type" value="Genomic_DNA"/>
</dbReference>
<proteinExistence type="predicted"/>
<evidence type="ECO:0000313" key="1">
    <source>
        <dbReference type="EMBL" id="TCP25853.1"/>
    </source>
</evidence>
<dbReference type="SUPFAM" id="SSF56954">
    <property type="entry name" value="Outer membrane efflux proteins (OEP)"/>
    <property type="match status" value="1"/>
</dbReference>
<keyword evidence="2" id="KW-1185">Reference proteome</keyword>
<gene>
    <name evidence="1" type="ORF">EV195_103215</name>
</gene>